<feature type="repeat" description="PPR" evidence="3">
    <location>
        <begin position="329"/>
        <end position="364"/>
    </location>
</feature>
<dbReference type="NCBIfam" id="TIGR00756">
    <property type="entry name" value="PPR"/>
    <property type="match status" value="7"/>
</dbReference>
<feature type="repeat" description="PPR" evidence="3">
    <location>
        <begin position="436"/>
        <end position="470"/>
    </location>
</feature>
<feature type="region of interest" description="Disordered" evidence="4">
    <location>
        <begin position="58"/>
        <end position="141"/>
    </location>
</feature>
<evidence type="ECO:0000256" key="1">
    <source>
        <dbReference type="ARBA" id="ARBA00007626"/>
    </source>
</evidence>
<evidence type="ECO:0008006" key="7">
    <source>
        <dbReference type="Google" id="ProtNLM"/>
    </source>
</evidence>
<evidence type="ECO:0000313" key="5">
    <source>
        <dbReference type="EMBL" id="CAL1382817.1"/>
    </source>
</evidence>
<dbReference type="PANTHER" id="PTHR47939:SF5">
    <property type="entry name" value="PENTACOTRIPEPTIDE-REPEAT REGION OF PRORP DOMAIN-CONTAINING PROTEIN"/>
    <property type="match status" value="1"/>
</dbReference>
<gene>
    <name evidence="5" type="ORF">LTRI10_LOCUS24122</name>
</gene>
<feature type="repeat" description="PPR" evidence="3">
    <location>
        <begin position="503"/>
        <end position="537"/>
    </location>
</feature>
<feature type="repeat" description="PPR" evidence="3">
    <location>
        <begin position="538"/>
        <end position="572"/>
    </location>
</feature>
<protein>
    <recommendedName>
        <fullName evidence="7">Pentatricopeptide repeat-containing protein</fullName>
    </recommendedName>
</protein>
<dbReference type="InterPro" id="IPR002885">
    <property type="entry name" value="PPR_rpt"/>
</dbReference>
<evidence type="ECO:0000256" key="2">
    <source>
        <dbReference type="ARBA" id="ARBA00022737"/>
    </source>
</evidence>
<dbReference type="Proteomes" id="UP001497516">
    <property type="component" value="Chromosome 4"/>
</dbReference>
<feature type="compositionally biased region" description="Basic and acidic residues" evidence="4">
    <location>
        <begin position="130"/>
        <end position="141"/>
    </location>
</feature>
<comment type="similarity">
    <text evidence="1">Belongs to the PPR family. P subfamily.</text>
</comment>
<dbReference type="AlphaFoldDB" id="A0AAV2EAP7"/>
<keyword evidence="2" id="KW-0677">Repeat</keyword>
<keyword evidence="6" id="KW-1185">Reference proteome</keyword>
<evidence type="ECO:0000256" key="4">
    <source>
        <dbReference type="SAM" id="MobiDB-lite"/>
    </source>
</evidence>
<organism evidence="5 6">
    <name type="scientific">Linum trigynum</name>
    <dbReference type="NCBI Taxonomy" id="586398"/>
    <lineage>
        <taxon>Eukaryota</taxon>
        <taxon>Viridiplantae</taxon>
        <taxon>Streptophyta</taxon>
        <taxon>Embryophyta</taxon>
        <taxon>Tracheophyta</taxon>
        <taxon>Spermatophyta</taxon>
        <taxon>Magnoliopsida</taxon>
        <taxon>eudicotyledons</taxon>
        <taxon>Gunneridae</taxon>
        <taxon>Pentapetalae</taxon>
        <taxon>rosids</taxon>
        <taxon>fabids</taxon>
        <taxon>Malpighiales</taxon>
        <taxon>Linaceae</taxon>
        <taxon>Linum</taxon>
    </lineage>
</organism>
<feature type="compositionally biased region" description="Basic and acidic residues" evidence="4">
    <location>
        <begin position="605"/>
        <end position="617"/>
    </location>
</feature>
<dbReference type="Pfam" id="PF13041">
    <property type="entry name" value="PPR_2"/>
    <property type="match status" value="3"/>
</dbReference>
<feature type="region of interest" description="Disordered" evidence="4">
    <location>
        <begin position="596"/>
        <end position="617"/>
    </location>
</feature>
<name>A0AAV2EAP7_9ROSI</name>
<feature type="repeat" description="PPR" evidence="3">
    <location>
        <begin position="365"/>
        <end position="399"/>
    </location>
</feature>
<sequence>MRGTRAASLFRRALSVVAARTPGHLSHATPVHVSHRTAEDAASGSRLVSQFASALSSFSGSSVETPVGGTAPDIPERSLSESNGDDDVENGISSSSSSSVDTPVPATTTVNPGECSVQRDYDDDANESDDGSRSDCDDGFHDGGEGQVKLIDAALLIDAHAIVKMLHDSSKNRVEMRDKIEQCEVKVSHELVREVLSRVRNDWEAAFTFFLWAGKQPGYAHSLREYHAMISILGKMRKFDTAWALVDEMRGIRTGVSLVTPQTLLIMIRRYSAAHDVGQAINTFYAHKRFKFDVAMEDFHGLLSALSRYKNVQDAEQLMWCNKEIFPFNTKSFNIVLNGWCNVIGSPREAERVWREMSKRGIRYDVVSYASIISCYSKAGNIYKVLKIYNRMKEMNIEPDRKVYNAVIHALAKAGHAEEAIDLLKTMDEKKGISPNAVTYNSLIKPLCKAQKINEARAVFDEMLQRGLPPTIQTYHAFLRYLRTAEGVFELLENMSKVGCQPTNDTYIMLIRKFCRWRQLDNVFKLWDLMIRNGISPDRSTYIVLIHGLFLNGELELAHQYYAEMKEKQLLPEPKIDEVIQTWLSNKQIAKLQLVKSEGNQSSKPGRDTSTRFGRDKNFVRQAETRRVVRDRGFSFWEP</sequence>
<dbReference type="PANTHER" id="PTHR47939">
    <property type="entry name" value="MEMBRANE-ASSOCIATED SALT-INDUCIBLE PROTEIN-LIKE"/>
    <property type="match status" value="1"/>
</dbReference>
<dbReference type="EMBL" id="OZ034817">
    <property type="protein sequence ID" value="CAL1382817.1"/>
    <property type="molecule type" value="Genomic_DNA"/>
</dbReference>
<dbReference type="Pfam" id="PF01535">
    <property type="entry name" value="PPR"/>
    <property type="match status" value="1"/>
</dbReference>
<dbReference type="InterPro" id="IPR011990">
    <property type="entry name" value="TPR-like_helical_dom_sf"/>
</dbReference>
<accession>A0AAV2EAP7</accession>
<feature type="repeat" description="PPR" evidence="3">
    <location>
        <begin position="400"/>
        <end position="435"/>
    </location>
</feature>
<dbReference type="PROSITE" id="PS51375">
    <property type="entry name" value="PPR"/>
    <property type="match status" value="6"/>
</dbReference>
<dbReference type="SUPFAM" id="SSF48452">
    <property type="entry name" value="TPR-like"/>
    <property type="match status" value="1"/>
</dbReference>
<evidence type="ECO:0000256" key="3">
    <source>
        <dbReference type="PROSITE-ProRule" id="PRU00708"/>
    </source>
</evidence>
<proteinExistence type="inferred from homology"/>
<dbReference type="InterPro" id="IPR050667">
    <property type="entry name" value="PPR-containing_protein"/>
</dbReference>
<reference evidence="5 6" key="1">
    <citation type="submission" date="2024-04" db="EMBL/GenBank/DDBJ databases">
        <authorList>
            <person name="Fracassetti M."/>
        </authorList>
    </citation>
    <scope>NUCLEOTIDE SEQUENCE [LARGE SCALE GENOMIC DNA]</scope>
</reference>
<evidence type="ECO:0000313" key="6">
    <source>
        <dbReference type="Proteomes" id="UP001497516"/>
    </source>
</evidence>
<dbReference type="Gene3D" id="1.25.40.10">
    <property type="entry name" value="Tetratricopeptide repeat domain"/>
    <property type="match status" value="3"/>
</dbReference>